<feature type="region of interest" description="Disordered" evidence="1">
    <location>
        <begin position="1"/>
        <end position="21"/>
    </location>
</feature>
<feature type="compositionally biased region" description="Basic and acidic residues" evidence="1">
    <location>
        <begin position="1"/>
        <end position="12"/>
    </location>
</feature>
<dbReference type="GO" id="GO:0032259">
    <property type="term" value="P:methylation"/>
    <property type="evidence" value="ECO:0007669"/>
    <property type="project" value="UniProtKB-KW"/>
</dbReference>
<sequence>MSTEHHTEETARPRRVLPAPHGLSRGAPVPWWVKLGVKLGLAALGVHGSRARALGLARPSFDARDPGKLLGAPSAWIADATRLMGRRPRTMLEVGPGRMVLRAPVLAGLGLEHMWFIDPADSAPTEAAAYQQVVTLARSQGMAVPDLAGCTDRAAVLQRCRATLLHGGPAALGAIPDGAVDLVVSEAVLEHVRRDEMGPLLAQLRRVTAPDGIGLHRIDFQDHLGGGLQHLRFSDGFWASPLVGRAGIYVNRLGLSAMVGRFRRAGFQVEVPEAVMWSRRPRGPARPHPEAMRPAADDLVARAVLEVRPRR</sequence>
<dbReference type="RefSeq" id="WP_143018195.1">
    <property type="nucleotide sequence ID" value="NZ_FMXZ01000017.1"/>
</dbReference>
<dbReference type="SUPFAM" id="SSF53335">
    <property type="entry name" value="S-adenosyl-L-methionine-dependent methyltransferases"/>
    <property type="match status" value="1"/>
</dbReference>
<keyword evidence="4" id="KW-1185">Reference proteome</keyword>
<name>A0A1G6Y2W8_9PROT</name>
<dbReference type="STRING" id="938405.SAMN02927895_04524"/>
<feature type="domain" description="Methyltransferase type 11" evidence="2">
    <location>
        <begin position="162"/>
        <end position="213"/>
    </location>
</feature>
<dbReference type="Gene3D" id="3.40.50.150">
    <property type="entry name" value="Vaccinia Virus protein VP39"/>
    <property type="match status" value="1"/>
</dbReference>
<protein>
    <submittedName>
        <fullName evidence="3">Methyltransferase domain-containing protein</fullName>
    </submittedName>
</protein>
<evidence type="ECO:0000313" key="4">
    <source>
        <dbReference type="Proteomes" id="UP000198925"/>
    </source>
</evidence>
<dbReference type="OrthoDB" id="7261154at2"/>
<reference evidence="3 4" key="1">
    <citation type="submission" date="2016-10" db="EMBL/GenBank/DDBJ databases">
        <authorList>
            <person name="de Groot N.N."/>
        </authorList>
    </citation>
    <scope>NUCLEOTIDE SEQUENCE [LARGE SCALE GENOMIC DNA]</scope>
    <source>
        <strain evidence="3 4">CPCC 100156</strain>
    </source>
</reference>
<dbReference type="Pfam" id="PF08241">
    <property type="entry name" value="Methyltransf_11"/>
    <property type="match status" value="1"/>
</dbReference>
<dbReference type="AlphaFoldDB" id="A0A1G6Y2W8"/>
<accession>A0A1G6Y2W8</accession>
<dbReference type="Proteomes" id="UP000198925">
    <property type="component" value="Unassembled WGS sequence"/>
</dbReference>
<keyword evidence="3" id="KW-0489">Methyltransferase</keyword>
<keyword evidence="3" id="KW-0808">Transferase</keyword>
<evidence type="ECO:0000256" key="1">
    <source>
        <dbReference type="SAM" id="MobiDB-lite"/>
    </source>
</evidence>
<dbReference type="InterPro" id="IPR013216">
    <property type="entry name" value="Methyltransf_11"/>
</dbReference>
<organism evidence="3 4">
    <name type="scientific">Belnapia rosea</name>
    <dbReference type="NCBI Taxonomy" id="938405"/>
    <lineage>
        <taxon>Bacteria</taxon>
        <taxon>Pseudomonadati</taxon>
        <taxon>Pseudomonadota</taxon>
        <taxon>Alphaproteobacteria</taxon>
        <taxon>Acetobacterales</taxon>
        <taxon>Roseomonadaceae</taxon>
        <taxon>Belnapia</taxon>
    </lineage>
</organism>
<evidence type="ECO:0000259" key="2">
    <source>
        <dbReference type="Pfam" id="PF08241"/>
    </source>
</evidence>
<dbReference type="EMBL" id="FMZX01000013">
    <property type="protein sequence ID" value="SDD84621.1"/>
    <property type="molecule type" value="Genomic_DNA"/>
</dbReference>
<dbReference type="GO" id="GO:0008757">
    <property type="term" value="F:S-adenosylmethionine-dependent methyltransferase activity"/>
    <property type="evidence" value="ECO:0007669"/>
    <property type="project" value="InterPro"/>
</dbReference>
<evidence type="ECO:0000313" key="3">
    <source>
        <dbReference type="EMBL" id="SDD84621.1"/>
    </source>
</evidence>
<gene>
    <name evidence="3" type="ORF">SAMN04487779_101380</name>
</gene>
<proteinExistence type="predicted"/>
<dbReference type="InterPro" id="IPR029063">
    <property type="entry name" value="SAM-dependent_MTases_sf"/>
</dbReference>